<name>S9P4Z7_CYSF2</name>
<dbReference type="AlphaFoldDB" id="S9P4Z7"/>
<keyword evidence="2" id="KW-1185">Reference proteome</keyword>
<sequence>MGLGCGGEIPADAGNGTPEQQEKAGLLMSCDTMQNRVCNPLSEGACVYGDGTLGECYCQDIPFNRWVCMRPTL</sequence>
<reference evidence="1" key="1">
    <citation type="submission" date="2013-05" db="EMBL/GenBank/DDBJ databases">
        <title>Genome assembly of Cystobacter fuscus DSM 2262.</title>
        <authorList>
            <person name="Sharma G."/>
            <person name="Khatri I."/>
            <person name="Kaur C."/>
            <person name="Mayilraj S."/>
            <person name="Subramanian S."/>
        </authorList>
    </citation>
    <scope>NUCLEOTIDE SEQUENCE [LARGE SCALE GENOMIC DNA]</scope>
    <source>
        <strain evidence="1">DSM 2262</strain>
    </source>
</reference>
<evidence type="ECO:0000313" key="1">
    <source>
        <dbReference type="EMBL" id="EPX58266.1"/>
    </source>
</evidence>
<accession>S9P4Z7</accession>
<dbReference type="Proteomes" id="UP000011682">
    <property type="component" value="Unassembled WGS sequence"/>
</dbReference>
<protein>
    <submittedName>
        <fullName evidence="1">Uncharacterized protein</fullName>
    </submittedName>
</protein>
<evidence type="ECO:0000313" key="2">
    <source>
        <dbReference type="Proteomes" id="UP000011682"/>
    </source>
</evidence>
<proteinExistence type="predicted"/>
<organism evidence="1 2">
    <name type="scientific">Cystobacter fuscus (strain ATCC 25194 / DSM 2262 / NBRC 100088 / M29)</name>
    <dbReference type="NCBI Taxonomy" id="1242864"/>
    <lineage>
        <taxon>Bacteria</taxon>
        <taxon>Pseudomonadati</taxon>
        <taxon>Myxococcota</taxon>
        <taxon>Myxococcia</taxon>
        <taxon>Myxococcales</taxon>
        <taxon>Cystobacterineae</taxon>
        <taxon>Archangiaceae</taxon>
        <taxon>Cystobacter</taxon>
    </lineage>
</organism>
<dbReference type="EMBL" id="ANAH02000025">
    <property type="protein sequence ID" value="EPX58266.1"/>
    <property type="molecule type" value="Genomic_DNA"/>
</dbReference>
<comment type="caution">
    <text evidence="1">The sequence shown here is derived from an EMBL/GenBank/DDBJ whole genome shotgun (WGS) entry which is preliminary data.</text>
</comment>
<gene>
    <name evidence="1" type="ORF">D187_004022</name>
</gene>